<name>A0ABC9ZJA4_CORST</name>
<organism evidence="1 2">
    <name type="scientific">Corynebacterium striatum</name>
    <dbReference type="NCBI Taxonomy" id="43770"/>
    <lineage>
        <taxon>Bacteria</taxon>
        <taxon>Bacillati</taxon>
        <taxon>Actinomycetota</taxon>
        <taxon>Actinomycetes</taxon>
        <taxon>Mycobacteriales</taxon>
        <taxon>Corynebacteriaceae</taxon>
        <taxon>Corynebacterium</taxon>
    </lineage>
</organism>
<sequence length="53" mass="5831">MTRPPLRKFKIGFVSKDTSNSGDLTGFYPAGKHTDYAVFYRGNSESAAEIPTC</sequence>
<protein>
    <submittedName>
        <fullName evidence="1">Uncharacterized protein</fullName>
    </submittedName>
</protein>
<gene>
    <name evidence="1" type="ORF">Cst04h_00950</name>
</gene>
<evidence type="ECO:0000313" key="1">
    <source>
        <dbReference type="EMBL" id="GEA41925.1"/>
    </source>
</evidence>
<reference evidence="1 2" key="1">
    <citation type="submission" date="2019-06" db="EMBL/GenBank/DDBJ databases">
        <title>Draft genome sequence of Corynebacterium striatum NBRC 15291.</title>
        <authorList>
            <person name="Miura T."/>
            <person name="Furukawa M."/>
            <person name="Shimamura M."/>
            <person name="Ohyama Y."/>
            <person name="Yamazoe A."/>
            <person name="Kawasaki H."/>
        </authorList>
    </citation>
    <scope>NUCLEOTIDE SEQUENCE [LARGE SCALE GENOMIC DNA]</scope>
    <source>
        <strain evidence="1 2">NBRC 15291</strain>
    </source>
</reference>
<evidence type="ECO:0000313" key="2">
    <source>
        <dbReference type="Proteomes" id="UP000315234"/>
    </source>
</evidence>
<dbReference type="Proteomes" id="UP000315234">
    <property type="component" value="Unassembled WGS sequence"/>
</dbReference>
<proteinExistence type="predicted"/>
<dbReference type="AlphaFoldDB" id="A0ABC9ZJA4"/>
<dbReference type="EMBL" id="BJLD01000001">
    <property type="protein sequence ID" value="GEA41925.1"/>
    <property type="molecule type" value="Genomic_DNA"/>
</dbReference>
<accession>A0ABC9ZJA4</accession>
<comment type="caution">
    <text evidence="1">The sequence shown here is derived from an EMBL/GenBank/DDBJ whole genome shotgun (WGS) entry which is preliminary data.</text>
</comment>